<protein>
    <recommendedName>
        <fullName evidence="3">Single-stranded DNA-binding protein</fullName>
    </recommendedName>
</protein>
<dbReference type="CDD" id="cd04496">
    <property type="entry name" value="SSB_OBF"/>
    <property type="match status" value="1"/>
</dbReference>
<keyword evidence="6" id="KW-1185">Reference proteome</keyword>
<proteinExistence type="predicted"/>
<keyword evidence="1 2" id="KW-0238">DNA-binding</keyword>
<dbReference type="RefSeq" id="WP_165004421.1">
    <property type="nucleotide sequence ID" value="NZ_CP064955.1"/>
</dbReference>
<dbReference type="InterPro" id="IPR011344">
    <property type="entry name" value="ssDNA-bd"/>
</dbReference>
<gene>
    <name evidence="5" type="ORF">G7Y29_08470</name>
</gene>
<feature type="compositionally biased region" description="Polar residues" evidence="4">
    <location>
        <begin position="127"/>
        <end position="139"/>
    </location>
</feature>
<evidence type="ECO:0000313" key="6">
    <source>
        <dbReference type="Proteomes" id="UP000594586"/>
    </source>
</evidence>
<dbReference type="InterPro" id="IPR000424">
    <property type="entry name" value="Primosome_PriB/ssb"/>
</dbReference>
<organism evidence="5 6">
    <name type="scientific">Corynebacterium qintianiae</name>
    <dbReference type="NCBI Taxonomy" id="2709392"/>
    <lineage>
        <taxon>Bacteria</taxon>
        <taxon>Bacillati</taxon>
        <taxon>Actinomycetota</taxon>
        <taxon>Actinomycetes</taxon>
        <taxon>Mycobacteriales</taxon>
        <taxon>Corynebacteriaceae</taxon>
        <taxon>Corynebacterium</taxon>
    </lineage>
</organism>
<dbReference type="PROSITE" id="PS50935">
    <property type="entry name" value="SSB"/>
    <property type="match status" value="1"/>
</dbReference>
<feature type="region of interest" description="Disordered" evidence="4">
    <location>
        <begin position="127"/>
        <end position="193"/>
    </location>
</feature>
<feature type="compositionally biased region" description="Low complexity" evidence="4">
    <location>
        <begin position="178"/>
        <end position="193"/>
    </location>
</feature>
<dbReference type="NCBIfam" id="TIGR00621">
    <property type="entry name" value="ssb"/>
    <property type="match status" value="1"/>
</dbReference>
<evidence type="ECO:0000313" key="5">
    <source>
        <dbReference type="EMBL" id="QPK82890.1"/>
    </source>
</evidence>
<evidence type="ECO:0000256" key="1">
    <source>
        <dbReference type="ARBA" id="ARBA00023125"/>
    </source>
</evidence>
<dbReference type="EMBL" id="CP064955">
    <property type="protein sequence ID" value="QPK82890.1"/>
    <property type="molecule type" value="Genomic_DNA"/>
</dbReference>
<dbReference type="Proteomes" id="UP000594586">
    <property type="component" value="Chromosome"/>
</dbReference>
<dbReference type="Pfam" id="PF00436">
    <property type="entry name" value="SSB"/>
    <property type="match status" value="1"/>
</dbReference>
<accession>A0A7T0PEK0</accession>
<dbReference type="KEGG" id="cqn:G7Y29_08470"/>
<dbReference type="GO" id="GO:0006260">
    <property type="term" value="P:DNA replication"/>
    <property type="evidence" value="ECO:0007669"/>
    <property type="project" value="InterPro"/>
</dbReference>
<evidence type="ECO:0000256" key="4">
    <source>
        <dbReference type="SAM" id="MobiDB-lite"/>
    </source>
</evidence>
<dbReference type="InterPro" id="IPR012340">
    <property type="entry name" value="NA-bd_OB-fold"/>
</dbReference>
<dbReference type="SUPFAM" id="SSF50249">
    <property type="entry name" value="Nucleic acid-binding proteins"/>
    <property type="match status" value="1"/>
</dbReference>
<dbReference type="GO" id="GO:0003697">
    <property type="term" value="F:single-stranded DNA binding"/>
    <property type="evidence" value="ECO:0007669"/>
    <property type="project" value="InterPro"/>
</dbReference>
<dbReference type="AlphaFoldDB" id="A0A7T0PEK0"/>
<sequence>MSHMNITVTGNLIHDPEMLHFDSDKYLTKFRLASSRNYRTGEAGENGKPVWQETDLLFLDVEVWGQLAINAKASLFKGAPVVVIGSLVTDSWADQSQLDAEGRPATRQKIVLKAAKISFELSNYQVSSQRTSNQSNTPNGMEPVALKTGADLAPETTLRRTSAEDMAPQAPSEKSGSEPGFAEAGAQAGEAPF</sequence>
<name>A0A7T0PEK0_9CORY</name>
<dbReference type="Gene3D" id="2.40.50.140">
    <property type="entry name" value="Nucleic acid-binding proteins"/>
    <property type="match status" value="1"/>
</dbReference>
<evidence type="ECO:0000256" key="3">
    <source>
        <dbReference type="RuleBase" id="RU000524"/>
    </source>
</evidence>
<evidence type="ECO:0000256" key="2">
    <source>
        <dbReference type="PROSITE-ProRule" id="PRU00252"/>
    </source>
</evidence>
<reference evidence="5 6" key="1">
    <citation type="submission" date="2020-11" db="EMBL/GenBank/DDBJ databases">
        <title>Corynebacterium sp. MC1420.</title>
        <authorList>
            <person name="Zhou J."/>
        </authorList>
    </citation>
    <scope>NUCLEOTIDE SEQUENCE [LARGE SCALE GENOMIC DNA]</scope>
    <source>
        <strain evidence="5 6">MC1420</strain>
    </source>
</reference>